<proteinExistence type="predicted"/>
<keyword evidence="3" id="KW-1133">Transmembrane helix</keyword>
<evidence type="ECO:0000256" key="4">
    <source>
        <dbReference type="SAM" id="SignalP"/>
    </source>
</evidence>
<dbReference type="EMBL" id="DS469517">
    <property type="protein sequence ID" value="EDO47756.1"/>
    <property type="molecule type" value="Genomic_DNA"/>
</dbReference>
<dbReference type="AlphaFoldDB" id="A7RKX1"/>
<keyword evidence="1 4" id="KW-0732">Signal</keyword>
<keyword evidence="3" id="KW-0812">Transmembrane</keyword>
<dbReference type="InterPro" id="IPR045860">
    <property type="entry name" value="Snake_toxin-like_sf"/>
</dbReference>
<dbReference type="SUPFAM" id="SSF57302">
    <property type="entry name" value="Snake toxin-like"/>
    <property type="match status" value="1"/>
</dbReference>
<dbReference type="CDD" id="cd00117">
    <property type="entry name" value="TFP"/>
    <property type="match status" value="1"/>
</dbReference>
<evidence type="ECO:0000256" key="1">
    <source>
        <dbReference type="ARBA" id="ARBA00022729"/>
    </source>
</evidence>
<dbReference type="OMA" id="CINIAYC"/>
<gene>
    <name evidence="5" type="ORF">NEMVEDRAFT_v1g198603</name>
</gene>
<sequence>MKSWISLASICVFLCFFLKTVTALQCYHCNSYTSFADCHSNSEPVQCGWDTRCAKIFFKLPKTNVYRKQCINIAYCKERKRTCSRIADAVDCDVLCCKEDKCNAGSHITSGIISWACALLTVFWVMAMVYRNA</sequence>
<reference evidence="5 6" key="1">
    <citation type="journal article" date="2007" name="Science">
        <title>Sea anemone genome reveals ancestral eumetazoan gene repertoire and genomic organization.</title>
        <authorList>
            <person name="Putnam N.H."/>
            <person name="Srivastava M."/>
            <person name="Hellsten U."/>
            <person name="Dirks B."/>
            <person name="Chapman J."/>
            <person name="Salamov A."/>
            <person name="Terry A."/>
            <person name="Shapiro H."/>
            <person name="Lindquist E."/>
            <person name="Kapitonov V.V."/>
            <person name="Jurka J."/>
            <person name="Genikhovich G."/>
            <person name="Grigoriev I.V."/>
            <person name="Lucas S.M."/>
            <person name="Steele R.E."/>
            <person name="Finnerty J.R."/>
            <person name="Technau U."/>
            <person name="Martindale M.Q."/>
            <person name="Rokhsar D.S."/>
        </authorList>
    </citation>
    <scope>NUCLEOTIDE SEQUENCE [LARGE SCALE GENOMIC DNA]</scope>
    <source>
        <strain evidence="6">CH2 X CH6</strain>
    </source>
</reference>
<dbReference type="STRING" id="45351.A7RKX1"/>
<dbReference type="PhylomeDB" id="A7RKX1"/>
<evidence type="ECO:0000313" key="5">
    <source>
        <dbReference type="EMBL" id="EDO47756.1"/>
    </source>
</evidence>
<dbReference type="HOGENOM" id="CLU_1995292_0_0_1"/>
<evidence type="ECO:0000256" key="3">
    <source>
        <dbReference type="SAM" id="Phobius"/>
    </source>
</evidence>
<dbReference type="Proteomes" id="UP000001593">
    <property type="component" value="Unassembled WGS sequence"/>
</dbReference>
<dbReference type="Gene3D" id="2.10.60.10">
    <property type="entry name" value="CD59"/>
    <property type="match status" value="1"/>
</dbReference>
<organism evidence="5 6">
    <name type="scientific">Nematostella vectensis</name>
    <name type="common">Starlet sea anemone</name>
    <dbReference type="NCBI Taxonomy" id="45351"/>
    <lineage>
        <taxon>Eukaryota</taxon>
        <taxon>Metazoa</taxon>
        <taxon>Cnidaria</taxon>
        <taxon>Anthozoa</taxon>
        <taxon>Hexacorallia</taxon>
        <taxon>Actiniaria</taxon>
        <taxon>Edwardsiidae</taxon>
        <taxon>Nematostella</taxon>
    </lineage>
</organism>
<dbReference type="InParanoid" id="A7RKX1"/>
<protein>
    <submittedName>
        <fullName evidence="5">Uncharacterized protein</fullName>
    </submittedName>
</protein>
<dbReference type="PANTHER" id="PTHR10036:SF3">
    <property type="entry name" value="PROTEIN SLEEPLESS-RELATED"/>
    <property type="match status" value="1"/>
</dbReference>
<keyword evidence="3" id="KW-0472">Membrane</keyword>
<keyword evidence="2" id="KW-1015">Disulfide bond</keyword>
<feature type="signal peptide" evidence="4">
    <location>
        <begin position="1"/>
        <end position="23"/>
    </location>
</feature>
<feature type="transmembrane region" description="Helical" evidence="3">
    <location>
        <begin position="112"/>
        <end position="130"/>
    </location>
</feature>
<feature type="chain" id="PRO_5002711359" evidence="4">
    <location>
        <begin position="24"/>
        <end position="133"/>
    </location>
</feature>
<name>A7RKX1_NEMVE</name>
<accession>A7RKX1</accession>
<evidence type="ECO:0000313" key="6">
    <source>
        <dbReference type="Proteomes" id="UP000001593"/>
    </source>
</evidence>
<dbReference type="PANTHER" id="PTHR10036">
    <property type="entry name" value="CD59 GLYCOPROTEIN"/>
    <property type="match status" value="1"/>
</dbReference>
<keyword evidence="6" id="KW-1185">Reference proteome</keyword>
<evidence type="ECO:0000256" key="2">
    <source>
        <dbReference type="ARBA" id="ARBA00023157"/>
    </source>
</evidence>